<evidence type="ECO:0000313" key="3">
    <source>
        <dbReference type="Proteomes" id="UP000299102"/>
    </source>
</evidence>
<dbReference type="EMBL" id="BGZK01000071">
    <property type="protein sequence ID" value="GBP15336.1"/>
    <property type="molecule type" value="Genomic_DNA"/>
</dbReference>
<dbReference type="AlphaFoldDB" id="A0A4C1TM86"/>
<accession>A0A4C1TM86</accession>
<comment type="caution">
    <text evidence="2">The sequence shown here is derived from an EMBL/GenBank/DDBJ whole genome shotgun (WGS) entry which is preliminary data.</text>
</comment>
<feature type="region of interest" description="Disordered" evidence="1">
    <location>
        <begin position="200"/>
        <end position="264"/>
    </location>
</feature>
<reference evidence="2 3" key="1">
    <citation type="journal article" date="2019" name="Commun. Biol.">
        <title>The bagworm genome reveals a unique fibroin gene that provides high tensile strength.</title>
        <authorList>
            <person name="Kono N."/>
            <person name="Nakamura H."/>
            <person name="Ohtoshi R."/>
            <person name="Tomita M."/>
            <person name="Numata K."/>
            <person name="Arakawa K."/>
        </authorList>
    </citation>
    <scope>NUCLEOTIDE SEQUENCE [LARGE SCALE GENOMIC DNA]</scope>
</reference>
<protein>
    <submittedName>
        <fullName evidence="2">Uncharacterized protein</fullName>
    </submittedName>
</protein>
<name>A0A4C1TM86_EUMVA</name>
<evidence type="ECO:0000313" key="2">
    <source>
        <dbReference type="EMBL" id="GBP15336.1"/>
    </source>
</evidence>
<feature type="compositionally biased region" description="Basic and acidic residues" evidence="1">
    <location>
        <begin position="245"/>
        <end position="264"/>
    </location>
</feature>
<proteinExistence type="predicted"/>
<organism evidence="2 3">
    <name type="scientific">Eumeta variegata</name>
    <name type="common">Bagworm moth</name>
    <name type="synonym">Eumeta japonica</name>
    <dbReference type="NCBI Taxonomy" id="151549"/>
    <lineage>
        <taxon>Eukaryota</taxon>
        <taxon>Metazoa</taxon>
        <taxon>Ecdysozoa</taxon>
        <taxon>Arthropoda</taxon>
        <taxon>Hexapoda</taxon>
        <taxon>Insecta</taxon>
        <taxon>Pterygota</taxon>
        <taxon>Neoptera</taxon>
        <taxon>Endopterygota</taxon>
        <taxon>Lepidoptera</taxon>
        <taxon>Glossata</taxon>
        <taxon>Ditrysia</taxon>
        <taxon>Tineoidea</taxon>
        <taxon>Psychidae</taxon>
        <taxon>Oiketicinae</taxon>
        <taxon>Eumeta</taxon>
    </lineage>
</organism>
<evidence type="ECO:0000256" key="1">
    <source>
        <dbReference type="SAM" id="MobiDB-lite"/>
    </source>
</evidence>
<feature type="compositionally biased region" description="Basic and acidic residues" evidence="1">
    <location>
        <begin position="200"/>
        <end position="211"/>
    </location>
</feature>
<dbReference type="Proteomes" id="UP000299102">
    <property type="component" value="Unassembled WGS sequence"/>
</dbReference>
<keyword evidence="3" id="KW-1185">Reference proteome</keyword>
<gene>
    <name evidence="2" type="ORF">EVAR_80516_1</name>
</gene>
<feature type="compositionally biased region" description="Basic and acidic residues" evidence="1">
    <location>
        <begin position="218"/>
        <end position="230"/>
    </location>
</feature>
<sequence length="264" mass="30161">MLSHVRASSHRGYDPDGPMVMAPFRGSKLERLPSQPEIKRSCQWVHRHHPRPSRPSLGVMVKWWVAAPSGPKKLGDGEPRRSGKSTTITQLPYERHMHSLGIQFRSDPILRNSPPHPAFNPNFGPSHNSDLDEAGTFIYKSKRHYLVIRSEVTPLRTKEGHGRHDLRKVNRSKLIRREDTFLIFTRRPYPASFPLAGRAGAERARSMDRNNRRGGKFTAKDPRLLLDYRRPSPARPGRAVTSRSPRTEFGVRRRAAAPRERRAG</sequence>